<feature type="non-terminal residue" evidence="1">
    <location>
        <position position="1"/>
    </location>
</feature>
<dbReference type="InterPro" id="IPR050951">
    <property type="entry name" value="Retrovirus_Pol_polyprotein"/>
</dbReference>
<keyword evidence="2" id="KW-1185">Reference proteome</keyword>
<protein>
    <submittedName>
        <fullName evidence="1">Retrovirus-related Pol polyprotein from transposon 17.6</fullName>
    </submittedName>
</protein>
<dbReference type="InterPro" id="IPR043502">
    <property type="entry name" value="DNA/RNA_pol_sf"/>
</dbReference>
<evidence type="ECO:0000313" key="1">
    <source>
        <dbReference type="EMBL" id="RDX84850.1"/>
    </source>
</evidence>
<name>A0A371G2R5_MUCPR</name>
<dbReference type="PANTHER" id="PTHR37984:SF5">
    <property type="entry name" value="PROTEIN NYNRIN-LIKE"/>
    <property type="match status" value="1"/>
</dbReference>
<dbReference type="PANTHER" id="PTHR37984">
    <property type="entry name" value="PROTEIN CBG26694"/>
    <property type="match status" value="1"/>
</dbReference>
<sequence length="162" mass="18837">MRIMSPPKKAFLTIEGTTKKINKLIKEGLKRMIVEAIVGRKIDNRAKVAYYKNVGPTKEKFGSQNHYKPYSAMPSRQSGNHQGDYILVYFKTREEHVENLRIMFQVLKDKKLYVKLSKCDFWLKKVSFLGHVISRGCITINPSKIATMLEWETPEVAFKERP</sequence>
<dbReference type="Proteomes" id="UP000257109">
    <property type="component" value="Unassembled WGS sequence"/>
</dbReference>
<dbReference type="Gene3D" id="3.30.70.270">
    <property type="match status" value="1"/>
</dbReference>
<proteinExistence type="predicted"/>
<organism evidence="1 2">
    <name type="scientific">Mucuna pruriens</name>
    <name type="common">Velvet bean</name>
    <name type="synonym">Dolichos pruriens</name>
    <dbReference type="NCBI Taxonomy" id="157652"/>
    <lineage>
        <taxon>Eukaryota</taxon>
        <taxon>Viridiplantae</taxon>
        <taxon>Streptophyta</taxon>
        <taxon>Embryophyta</taxon>
        <taxon>Tracheophyta</taxon>
        <taxon>Spermatophyta</taxon>
        <taxon>Magnoliopsida</taxon>
        <taxon>eudicotyledons</taxon>
        <taxon>Gunneridae</taxon>
        <taxon>Pentapetalae</taxon>
        <taxon>rosids</taxon>
        <taxon>fabids</taxon>
        <taxon>Fabales</taxon>
        <taxon>Fabaceae</taxon>
        <taxon>Papilionoideae</taxon>
        <taxon>50 kb inversion clade</taxon>
        <taxon>NPAAA clade</taxon>
        <taxon>indigoferoid/millettioid clade</taxon>
        <taxon>Phaseoleae</taxon>
        <taxon>Mucuna</taxon>
    </lineage>
</organism>
<dbReference type="InterPro" id="IPR043128">
    <property type="entry name" value="Rev_trsase/Diguanyl_cyclase"/>
</dbReference>
<accession>A0A371G2R5</accession>
<dbReference type="AlphaFoldDB" id="A0A371G2R5"/>
<evidence type="ECO:0000313" key="2">
    <source>
        <dbReference type="Proteomes" id="UP000257109"/>
    </source>
</evidence>
<comment type="caution">
    <text evidence="1">The sequence shown here is derived from an EMBL/GenBank/DDBJ whole genome shotgun (WGS) entry which is preliminary data.</text>
</comment>
<gene>
    <name evidence="1" type="primary">pol</name>
    <name evidence="1" type="ORF">CR513_34039</name>
</gene>
<dbReference type="EMBL" id="QJKJ01006936">
    <property type="protein sequence ID" value="RDX84850.1"/>
    <property type="molecule type" value="Genomic_DNA"/>
</dbReference>
<dbReference type="OrthoDB" id="437338at2759"/>
<dbReference type="SUPFAM" id="SSF56672">
    <property type="entry name" value="DNA/RNA polymerases"/>
    <property type="match status" value="1"/>
</dbReference>
<reference evidence="1" key="1">
    <citation type="submission" date="2018-05" db="EMBL/GenBank/DDBJ databases">
        <title>Draft genome of Mucuna pruriens seed.</title>
        <authorList>
            <person name="Nnadi N.E."/>
            <person name="Vos R."/>
            <person name="Hasami M.H."/>
            <person name="Devisetty U.K."/>
            <person name="Aguiy J.C."/>
        </authorList>
    </citation>
    <scope>NUCLEOTIDE SEQUENCE [LARGE SCALE GENOMIC DNA]</scope>
    <source>
        <strain evidence="1">JCA_2017</strain>
    </source>
</reference>